<dbReference type="STRING" id="4795.A0A225VCH2"/>
<name>A0A225VCH2_9STRA</name>
<reference evidence="2" key="1">
    <citation type="submission" date="2017-03" db="EMBL/GenBank/DDBJ databases">
        <title>Phytopthora megakarya and P. palmivora, two closely related causual agents of cacao black pod achieved similar genome size and gene model numbers by different mechanisms.</title>
        <authorList>
            <person name="Ali S."/>
            <person name="Shao J."/>
            <person name="Larry D.J."/>
            <person name="Kronmiller B."/>
            <person name="Shen D."/>
            <person name="Strem M.D."/>
            <person name="Melnick R.L."/>
            <person name="Guiltinan M.J."/>
            <person name="Tyler B.M."/>
            <person name="Meinhardt L.W."/>
            <person name="Bailey B.A."/>
        </authorList>
    </citation>
    <scope>NUCLEOTIDE SEQUENCE [LARGE SCALE GENOMIC DNA]</scope>
    <source>
        <strain evidence="2">zdho120</strain>
    </source>
</reference>
<dbReference type="Proteomes" id="UP000198211">
    <property type="component" value="Unassembled WGS sequence"/>
</dbReference>
<accession>A0A225VCH2</accession>
<keyword evidence="2" id="KW-1185">Reference proteome</keyword>
<protein>
    <submittedName>
        <fullName evidence="1">Uncharacterized protein</fullName>
    </submittedName>
</protein>
<proteinExistence type="predicted"/>
<gene>
    <name evidence="1" type="ORF">PHMEG_00025953</name>
</gene>
<dbReference type="AlphaFoldDB" id="A0A225VCH2"/>
<sequence>MEGKSSTRLSCLDVGFFDAPFWTTLPLFIRATRRSLPPTAPLRLSSLRTSFPTAAGCVNPVPNVRRCPCTRPATGDYVPSITVDGLVQDVTALEHETHVLRRRLELSTALNAGLAAHASILHDRIDAQHDRARVGYDLGVALVARLYGEIDGLRGEETRLRERVQDLRALNAEDWADRYRGLENSSYENACRLQDALIAAQARLAELTAQLASFPAPSASTTDAPGVEAAARNAAVSTSSVTQTAARDELAVTRTAHVPLQTNLRRVNALLVAHAEEHQRDVTCIRDLEEAVSVAETARLTAQAELTEAHEEVQLSLIAQTSSALLYYRRNEGEVLPVQLTSRLTASERTLAETRRESEARGIIDDSDRTYNDRTATWRRLIREGLVGCEIARRVRDALTSRLSTMLTSIGGTMDSAALVRSLEASMEAALYAAVPLPPDLDPVTGQPPTSETTLSDASAVASLREVVDPARDSYNHRVVYNDIGRSDTRDFDTRRVVRVVFRCEAYNDAFAFEICRVVGVVFHSDFCRFSFCRDVDSGFLDPDNCGVHAWIHLGVNSSDSGPRCVVNVDHHHIRIS</sequence>
<evidence type="ECO:0000313" key="2">
    <source>
        <dbReference type="Proteomes" id="UP000198211"/>
    </source>
</evidence>
<dbReference type="EMBL" id="NBNE01006143">
    <property type="protein sequence ID" value="OWZ02477.1"/>
    <property type="molecule type" value="Genomic_DNA"/>
</dbReference>
<dbReference type="OrthoDB" id="128879at2759"/>
<organism evidence="1 2">
    <name type="scientific">Phytophthora megakarya</name>
    <dbReference type="NCBI Taxonomy" id="4795"/>
    <lineage>
        <taxon>Eukaryota</taxon>
        <taxon>Sar</taxon>
        <taxon>Stramenopiles</taxon>
        <taxon>Oomycota</taxon>
        <taxon>Peronosporomycetes</taxon>
        <taxon>Peronosporales</taxon>
        <taxon>Peronosporaceae</taxon>
        <taxon>Phytophthora</taxon>
    </lineage>
</organism>
<evidence type="ECO:0000313" key="1">
    <source>
        <dbReference type="EMBL" id="OWZ02477.1"/>
    </source>
</evidence>
<comment type="caution">
    <text evidence="1">The sequence shown here is derived from an EMBL/GenBank/DDBJ whole genome shotgun (WGS) entry which is preliminary data.</text>
</comment>